<proteinExistence type="predicted"/>
<feature type="compositionally biased region" description="Pro residues" evidence="1">
    <location>
        <begin position="55"/>
        <end position="70"/>
    </location>
</feature>
<feature type="compositionally biased region" description="Basic residues" evidence="1">
    <location>
        <begin position="138"/>
        <end position="148"/>
    </location>
</feature>
<evidence type="ECO:0000256" key="1">
    <source>
        <dbReference type="SAM" id="MobiDB-lite"/>
    </source>
</evidence>
<feature type="region of interest" description="Disordered" evidence="1">
    <location>
        <begin position="40"/>
        <end position="102"/>
    </location>
</feature>
<name>H1CZL3_9FIRM</name>
<feature type="compositionally biased region" description="Polar residues" evidence="1">
    <location>
        <begin position="93"/>
        <end position="102"/>
    </location>
</feature>
<evidence type="ECO:0000313" key="2">
    <source>
        <dbReference type="EMBL" id="EHO63381.1"/>
    </source>
</evidence>
<protein>
    <submittedName>
        <fullName evidence="2">Uncharacterized protein</fullName>
    </submittedName>
</protein>
<dbReference type="EMBL" id="ADLT01000017">
    <property type="protein sequence ID" value="EHO63381.1"/>
    <property type="molecule type" value="Genomic_DNA"/>
</dbReference>
<reference evidence="2 3" key="1">
    <citation type="submission" date="2011-11" db="EMBL/GenBank/DDBJ databases">
        <title>The Genome Sequence of Dialister succinatiphilus YIT 11850.</title>
        <authorList>
            <consortium name="The Broad Institute Genome Sequencing Platform"/>
            <person name="Earl A."/>
            <person name="Ward D."/>
            <person name="Feldgarden M."/>
            <person name="Gevers D."/>
            <person name="Morotomi M."/>
            <person name="Young S.K."/>
            <person name="Zeng Q."/>
            <person name="Gargeya S."/>
            <person name="Fitzgerald M."/>
            <person name="Haas B."/>
            <person name="Abouelleil A."/>
            <person name="Alvarado L."/>
            <person name="Arachchi H.M."/>
            <person name="Berlin A."/>
            <person name="Brown A."/>
            <person name="Chapman S.B."/>
            <person name="Dunbar C."/>
            <person name="Gearin G."/>
            <person name="Goldberg J."/>
            <person name="Griggs A."/>
            <person name="Gujja S."/>
            <person name="Heiman D."/>
            <person name="Howarth C."/>
            <person name="Lui A."/>
            <person name="MacDonald P.J.P."/>
            <person name="Montmayeur A."/>
            <person name="Murphy C."/>
            <person name="Neiman D."/>
            <person name="Pearson M."/>
            <person name="Priest M."/>
            <person name="Roberts A."/>
            <person name="Saif S."/>
            <person name="Shea T."/>
            <person name="Sisk P."/>
            <person name="Stolte C."/>
            <person name="Sykes S."/>
            <person name="Wortman J."/>
            <person name="Nusbaum C."/>
            <person name="Birren B."/>
        </authorList>
    </citation>
    <scope>NUCLEOTIDE SEQUENCE [LARGE SCALE GENOMIC DNA]</scope>
    <source>
        <strain evidence="2 3">YIT 11850</strain>
    </source>
</reference>
<feature type="region of interest" description="Disordered" evidence="1">
    <location>
        <begin position="126"/>
        <end position="171"/>
    </location>
</feature>
<gene>
    <name evidence="2" type="ORF">HMPREF9453_00806</name>
</gene>
<dbReference type="AlphaFoldDB" id="H1CZL3"/>
<comment type="caution">
    <text evidence="2">The sequence shown here is derived from an EMBL/GenBank/DDBJ whole genome shotgun (WGS) entry which is preliminary data.</text>
</comment>
<dbReference type="Proteomes" id="UP000003277">
    <property type="component" value="Unassembled WGS sequence"/>
</dbReference>
<evidence type="ECO:0000313" key="3">
    <source>
        <dbReference type="Proteomes" id="UP000003277"/>
    </source>
</evidence>
<accession>H1CZL3</accession>
<dbReference type="HOGENOM" id="CLU_1560501_0_0_9"/>
<sequence>MTYLFLKQRINANATSTLLSIACKNPFKLYYVTRHIDNKKGRPFRKRPTTTIAPPRLPFSPPPRQRPQPLAPRAVRPDGCHTPLCGQRPQAPSGIQESTATTAPPRRLVVAANGVTYYSYRDPSLSLRMTADGGTPRSRSRSRSRSRPRSSTLDPSSHDSPAGHSKCHIFR</sequence>
<keyword evidence="3" id="KW-1185">Reference proteome</keyword>
<dbReference type="PROSITE" id="PS51257">
    <property type="entry name" value="PROKAR_LIPOPROTEIN"/>
    <property type="match status" value="1"/>
</dbReference>
<organism evidence="2 3">
    <name type="scientific">Dialister succinatiphilus YIT 11850</name>
    <dbReference type="NCBI Taxonomy" id="742743"/>
    <lineage>
        <taxon>Bacteria</taxon>
        <taxon>Bacillati</taxon>
        <taxon>Bacillota</taxon>
        <taxon>Negativicutes</taxon>
        <taxon>Veillonellales</taxon>
        <taxon>Veillonellaceae</taxon>
        <taxon>Dialister</taxon>
    </lineage>
</organism>